<dbReference type="PROSITE" id="PS50110">
    <property type="entry name" value="RESPONSE_REGULATORY"/>
    <property type="match status" value="1"/>
</dbReference>
<proteinExistence type="predicted"/>
<dbReference type="PANTHER" id="PTHR43214:SF24">
    <property type="entry name" value="TRANSCRIPTIONAL REGULATORY PROTEIN NARL-RELATED"/>
    <property type="match status" value="1"/>
</dbReference>
<protein>
    <submittedName>
        <fullName evidence="7">DNA-binding response regulator</fullName>
    </submittedName>
</protein>
<dbReference type="SUPFAM" id="SSF52172">
    <property type="entry name" value="CheY-like"/>
    <property type="match status" value="1"/>
</dbReference>
<dbReference type="InterPro" id="IPR058245">
    <property type="entry name" value="NreC/VraR/RcsB-like_REC"/>
</dbReference>
<dbReference type="GO" id="GO:0003677">
    <property type="term" value="F:DNA binding"/>
    <property type="evidence" value="ECO:0007669"/>
    <property type="project" value="UniProtKB-KW"/>
</dbReference>
<reference evidence="7 8" key="1">
    <citation type="journal article" date="2013" name="Genome Announc.">
        <title>Draft Genome Sequence of a Benzothiophene-Desulfurizing Bacterium, Gordona terrae Strain C-6.</title>
        <authorList>
            <person name="Wang W."/>
            <person name="Ma T."/>
            <person name="Ren Y."/>
            <person name="Li G."/>
        </authorList>
    </citation>
    <scope>NUCLEOTIDE SEQUENCE [LARGE SCALE GENOMIC DNA]</scope>
    <source>
        <strain evidence="7 8">C-6</strain>
    </source>
</reference>
<keyword evidence="1" id="KW-0805">Transcription regulation</keyword>
<dbReference type="EMBL" id="AQPW01000005">
    <property type="protein sequence ID" value="EON33519.1"/>
    <property type="molecule type" value="Genomic_DNA"/>
</dbReference>
<dbReference type="PANTHER" id="PTHR43214">
    <property type="entry name" value="TWO-COMPONENT RESPONSE REGULATOR"/>
    <property type="match status" value="1"/>
</dbReference>
<dbReference type="InterPro" id="IPR001789">
    <property type="entry name" value="Sig_transdc_resp-reg_receiver"/>
</dbReference>
<feature type="domain" description="Response regulatory" evidence="6">
    <location>
        <begin position="3"/>
        <end position="119"/>
    </location>
</feature>
<evidence type="ECO:0000256" key="5">
    <source>
        <dbReference type="SAM" id="MobiDB-lite"/>
    </source>
</evidence>
<keyword evidence="4" id="KW-0597">Phosphoprotein</keyword>
<dbReference type="InterPro" id="IPR011006">
    <property type="entry name" value="CheY-like_superfamily"/>
</dbReference>
<evidence type="ECO:0000313" key="7">
    <source>
        <dbReference type="EMBL" id="EON33519.1"/>
    </source>
</evidence>
<comment type="caution">
    <text evidence="7">The sequence shown here is derived from an EMBL/GenBank/DDBJ whole genome shotgun (WGS) entry which is preliminary data.</text>
</comment>
<gene>
    <name evidence="7" type="ORF">GTC6_06884</name>
</gene>
<dbReference type="AlphaFoldDB" id="R7YCM2"/>
<keyword evidence="2 7" id="KW-0238">DNA-binding</keyword>
<dbReference type="Proteomes" id="UP000013569">
    <property type="component" value="Unassembled WGS sequence"/>
</dbReference>
<dbReference type="SMART" id="SM00448">
    <property type="entry name" value="REC"/>
    <property type="match status" value="1"/>
</dbReference>
<evidence type="ECO:0000259" key="6">
    <source>
        <dbReference type="PROSITE" id="PS50110"/>
    </source>
</evidence>
<evidence type="ECO:0000313" key="8">
    <source>
        <dbReference type="Proteomes" id="UP000013569"/>
    </source>
</evidence>
<keyword evidence="3" id="KW-0804">Transcription</keyword>
<name>R7YCM2_9ACTN</name>
<sequence length="244" mass="26100">MIRVFLVDDHEIVRRGLVELLESDPDLEVVGEAATVAQALARVPAVRPDVAVLDVRLPDGSGIELCRELLSSVDGLHCLMLTSLTDDEAMMDAILAGASGYVIKDITGMELARAIAEVGAGRSPAGQPRRRGADGSTARPAGCRRTAPRRPQRAGPYAPRPARGGSDEPTNRRADAPRREDGQELRLATARQTRDGTADPGGGVCGEVRESRTTPLNHAAHGSLVLDVRDLWRMCDTSPRVCTQ</sequence>
<dbReference type="Pfam" id="PF00072">
    <property type="entry name" value="Response_reg"/>
    <property type="match status" value="1"/>
</dbReference>
<feature type="compositionally biased region" description="Basic and acidic residues" evidence="5">
    <location>
        <begin position="165"/>
        <end position="184"/>
    </location>
</feature>
<accession>R7YCM2</accession>
<evidence type="ECO:0000256" key="2">
    <source>
        <dbReference type="ARBA" id="ARBA00023125"/>
    </source>
</evidence>
<feature type="modified residue" description="4-aspartylphosphate" evidence="4">
    <location>
        <position position="54"/>
    </location>
</feature>
<dbReference type="InterPro" id="IPR039420">
    <property type="entry name" value="WalR-like"/>
</dbReference>
<evidence type="ECO:0000256" key="4">
    <source>
        <dbReference type="PROSITE-ProRule" id="PRU00169"/>
    </source>
</evidence>
<organism evidence="7 8">
    <name type="scientific">Gordonia terrae C-6</name>
    <dbReference type="NCBI Taxonomy" id="1316928"/>
    <lineage>
        <taxon>Bacteria</taxon>
        <taxon>Bacillati</taxon>
        <taxon>Actinomycetota</taxon>
        <taxon>Actinomycetes</taxon>
        <taxon>Mycobacteriales</taxon>
        <taxon>Gordoniaceae</taxon>
        <taxon>Gordonia</taxon>
    </lineage>
</organism>
<evidence type="ECO:0000256" key="3">
    <source>
        <dbReference type="ARBA" id="ARBA00023163"/>
    </source>
</evidence>
<dbReference type="GO" id="GO:0000160">
    <property type="term" value="P:phosphorelay signal transduction system"/>
    <property type="evidence" value="ECO:0007669"/>
    <property type="project" value="InterPro"/>
</dbReference>
<evidence type="ECO:0000256" key="1">
    <source>
        <dbReference type="ARBA" id="ARBA00023015"/>
    </source>
</evidence>
<feature type="region of interest" description="Disordered" evidence="5">
    <location>
        <begin position="119"/>
        <end position="209"/>
    </location>
</feature>
<dbReference type="Gene3D" id="3.40.50.2300">
    <property type="match status" value="1"/>
</dbReference>
<dbReference type="CDD" id="cd17535">
    <property type="entry name" value="REC_NarL-like"/>
    <property type="match status" value="1"/>
</dbReference>